<dbReference type="SMART" id="SM00406">
    <property type="entry name" value="IGv"/>
    <property type="match status" value="1"/>
</dbReference>
<reference evidence="7" key="2">
    <citation type="submission" date="2025-05" db="UniProtKB">
        <authorList>
            <consortium name="Ensembl"/>
        </authorList>
    </citation>
    <scope>IDENTIFICATION</scope>
    <source>
        <strain evidence="7">Glennie</strain>
    </source>
</reference>
<dbReference type="Ensembl" id="ENSOANT00000069331.1">
    <property type="protein sequence ID" value="ENSOANP00000051487.1"/>
    <property type="gene ID" value="ENSOANG00000048626.1"/>
</dbReference>
<feature type="region of interest" description="Disordered" evidence="3">
    <location>
        <begin position="219"/>
        <end position="263"/>
    </location>
</feature>
<reference evidence="7 8" key="1">
    <citation type="journal article" date="2008" name="Nature">
        <title>Genome analysis of the platypus reveals unique signatures of evolution.</title>
        <authorList>
            <person name="Warren W.C."/>
            <person name="Hillier L.W."/>
            <person name="Marshall Graves J.A."/>
            <person name="Birney E."/>
            <person name="Ponting C.P."/>
            <person name="Grutzner F."/>
            <person name="Belov K."/>
            <person name="Miller W."/>
            <person name="Clarke L."/>
            <person name="Chinwalla A.T."/>
            <person name="Yang S.P."/>
            <person name="Heger A."/>
            <person name="Locke D.P."/>
            <person name="Miethke P."/>
            <person name="Waters P.D."/>
            <person name="Veyrunes F."/>
            <person name="Fulton L."/>
            <person name="Fulton B."/>
            <person name="Graves T."/>
            <person name="Wallis J."/>
            <person name="Puente X.S."/>
            <person name="Lopez-Otin C."/>
            <person name="Ordonez G.R."/>
            <person name="Eichler E.E."/>
            <person name="Chen L."/>
            <person name="Cheng Z."/>
            <person name="Deakin J.E."/>
            <person name="Alsop A."/>
            <person name="Thompson K."/>
            <person name="Kirby P."/>
            <person name="Papenfuss A.T."/>
            <person name="Wakefield M.J."/>
            <person name="Olender T."/>
            <person name="Lancet D."/>
            <person name="Huttley G.A."/>
            <person name="Smit A.F."/>
            <person name="Pask A."/>
            <person name="Temple-Smith P."/>
            <person name="Batzer M.A."/>
            <person name="Walker J.A."/>
            <person name="Konkel M.K."/>
            <person name="Harris R.S."/>
            <person name="Whittington C.M."/>
            <person name="Wong E.S."/>
            <person name="Gemmell N.J."/>
            <person name="Buschiazzo E."/>
            <person name="Vargas Jentzsch I.M."/>
            <person name="Merkel A."/>
            <person name="Schmitz J."/>
            <person name="Zemann A."/>
            <person name="Churakov G."/>
            <person name="Kriegs J.O."/>
            <person name="Brosius J."/>
            <person name="Murchison E.P."/>
            <person name="Sachidanandam R."/>
            <person name="Smith C."/>
            <person name="Hannon G.J."/>
            <person name="Tsend-Ayush E."/>
            <person name="McMillan D."/>
            <person name="Attenborough R."/>
            <person name="Rens W."/>
            <person name="Ferguson-Smith M."/>
            <person name="Lefevre C.M."/>
            <person name="Sharp J.A."/>
            <person name="Nicholas K.R."/>
            <person name="Ray D.A."/>
            <person name="Kube M."/>
            <person name="Reinhardt R."/>
            <person name="Pringle T.H."/>
            <person name="Taylor J."/>
            <person name="Jones R.C."/>
            <person name="Nixon B."/>
            <person name="Dacheux J.L."/>
            <person name="Niwa H."/>
            <person name="Sekita Y."/>
            <person name="Huang X."/>
            <person name="Stark A."/>
            <person name="Kheradpour P."/>
            <person name="Kellis M."/>
            <person name="Flicek P."/>
            <person name="Chen Y."/>
            <person name="Webber C."/>
            <person name="Hardison R."/>
            <person name="Nelson J."/>
            <person name="Hallsworth-Pepin K."/>
            <person name="Delehaunty K."/>
            <person name="Markovic C."/>
            <person name="Minx P."/>
            <person name="Feng Y."/>
            <person name="Kremitzki C."/>
            <person name="Mitreva M."/>
            <person name="Glasscock J."/>
            <person name="Wylie T."/>
            <person name="Wohldmann P."/>
            <person name="Thiru P."/>
            <person name="Nhan M.N."/>
            <person name="Pohl C.S."/>
            <person name="Smith S.M."/>
            <person name="Hou S."/>
            <person name="Nefedov M."/>
            <person name="de Jong P.J."/>
            <person name="Renfree M.B."/>
            <person name="Mardis E.R."/>
            <person name="Wilson R.K."/>
        </authorList>
    </citation>
    <scope>NUCLEOTIDE SEQUENCE [LARGE SCALE GENOMIC DNA]</scope>
    <source>
        <strain evidence="7 8">Glennie</strain>
    </source>
</reference>
<dbReference type="Bgee" id="ENSOANG00000048626">
    <property type="expression patterns" value="Expressed in testis and 4 other cell types or tissues"/>
</dbReference>
<dbReference type="PANTHER" id="PTHR23268">
    <property type="entry name" value="T-CELL RECEPTOR BETA CHAIN"/>
    <property type="match status" value="1"/>
</dbReference>
<evidence type="ECO:0000313" key="8">
    <source>
        <dbReference type="Proteomes" id="UP000002279"/>
    </source>
</evidence>
<organism evidence="7 8">
    <name type="scientific">Ornithorhynchus anatinus</name>
    <name type="common">Duckbill platypus</name>
    <dbReference type="NCBI Taxonomy" id="9258"/>
    <lineage>
        <taxon>Eukaryota</taxon>
        <taxon>Metazoa</taxon>
        <taxon>Chordata</taxon>
        <taxon>Craniata</taxon>
        <taxon>Vertebrata</taxon>
        <taxon>Euteleostomi</taxon>
        <taxon>Mammalia</taxon>
        <taxon>Monotremata</taxon>
        <taxon>Ornithorhynchidae</taxon>
        <taxon>Ornithorhynchus</taxon>
    </lineage>
</organism>
<dbReference type="InterPro" id="IPR050413">
    <property type="entry name" value="TCR_beta_variable"/>
</dbReference>
<evidence type="ECO:0000259" key="6">
    <source>
        <dbReference type="PROSITE" id="PS50835"/>
    </source>
</evidence>
<sequence length="397" mass="44161">MGPGPLWLVAVCVLGAGPVDTRLTQTPRHLVAGRGQNASLHCKQDQNHNAMYWYRQDPGQGPRMLFYFYYEKLQENKTDSTRFVPEQPEKSILLLTVRVLAPEDSAVYLCASSKDTALRGQARPVHKPTPSQSRQDGKGLPGAWTPPAPFQRGSGTPTPMEPLTLGSSLFPPAHLRPLPTAPLDALRPGFPASPFIRQFAAPLDEGTVTSPCFLPQRPPLMWGRGRRRRRDTPPRADTPSFHMYNRIHTHPRPPPQLSDPSSRPIGCPHTFHDLSRNGQHSAAIMMMILLFGKCFLWVKHSSKRWGRYRSSGGAYSPRRRGLSQFGSSYVTLGNGGRLEGAGLTTELLVVMIMIIMVFKCLLCATHYAKCWGGYRQIGLETVLNPTWGSQSQSPSYR</sequence>
<keyword evidence="4" id="KW-0472">Membrane</keyword>
<dbReference type="GO" id="GO:0002376">
    <property type="term" value="P:immune system process"/>
    <property type="evidence" value="ECO:0007669"/>
    <property type="project" value="UniProtKB-KW"/>
</dbReference>
<dbReference type="PANTHER" id="PTHR23268:SF13">
    <property type="entry name" value="IG-LIKE DOMAIN-CONTAINING PROTEIN"/>
    <property type="match status" value="1"/>
</dbReference>
<feature type="transmembrane region" description="Helical" evidence="4">
    <location>
        <begin position="280"/>
        <end position="298"/>
    </location>
</feature>
<dbReference type="Proteomes" id="UP000002279">
    <property type="component" value="Chromosome 2"/>
</dbReference>
<protein>
    <recommendedName>
        <fullName evidence="6">Ig-like domain-containing protein</fullName>
    </recommendedName>
</protein>
<name>A0A6I8N0X1_ORNAN</name>
<dbReference type="GO" id="GO:0005886">
    <property type="term" value="C:plasma membrane"/>
    <property type="evidence" value="ECO:0000318"/>
    <property type="project" value="GO_Central"/>
</dbReference>
<evidence type="ECO:0000256" key="3">
    <source>
        <dbReference type="SAM" id="MobiDB-lite"/>
    </source>
</evidence>
<dbReference type="SUPFAM" id="SSF48726">
    <property type="entry name" value="Immunoglobulin"/>
    <property type="match status" value="1"/>
</dbReference>
<dbReference type="InterPro" id="IPR013106">
    <property type="entry name" value="Ig_V-set"/>
</dbReference>
<evidence type="ECO:0000256" key="1">
    <source>
        <dbReference type="ARBA" id="ARBA00022729"/>
    </source>
</evidence>
<keyword evidence="2" id="KW-0391">Immunity</keyword>
<dbReference type="PROSITE" id="PS50835">
    <property type="entry name" value="IG_LIKE"/>
    <property type="match status" value="1"/>
</dbReference>
<keyword evidence="4" id="KW-1133">Transmembrane helix</keyword>
<dbReference type="Ensembl" id="ENSOANT00000047729.1">
    <property type="protein sequence ID" value="ENSOANP00000034630.1"/>
    <property type="gene ID" value="ENSOANG00000048626.1"/>
</dbReference>
<dbReference type="Pfam" id="PF07686">
    <property type="entry name" value="V-set"/>
    <property type="match status" value="1"/>
</dbReference>
<dbReference type="Gene3D" id="2.60.40.10">
    <property type="entry name" value="Immunoglobulins"/>
    <property type="match status" value="1"/>
</dbReference>
<proteinExistence type="predicted"/>
<dbReference type="InterPro" id="IPR007110">
    <property type="entry name" value="Ig-like_dom"/>
</dbReference>
<feature type="region of interest" description="Disordered" evidence="3">
    <location>
        <begin position="118"/>
        <end position="168"/>
    </location>
</feature>
<keyword evidence="8" id="KW-1185">Reference proteome</keyword>
<feature type="domain" description="Ig-like" evidence="6">
    <location>
        <begin position="18"/>
        <end position="126"/>
    </location>
</feature>
<keyword evidence="1 5" id="KW-0732">Signal</keyword>
<dbReference type="GO" id="GO:0007166">
    <property type="term" value="P:cell surface receptor signaling pathway"/>
    <property type="evidence" value="ECO:0000318"/>
    <property type="project" value="GO_Central"/>
</dbReference>
<dbReference type="AlphaFoldDB" id="A0A6I8N0X1"/>
<accession>A0A6I8N0X1</accession>
<feature type="signal peptide" evidence="5">
    <location>
        <begin position="1"/>
        <end position="21"/>
    </location>
</feature>
<evidence type="ECO:0000256" key="4">
    <source>
        <dbReference type="SAM" id="Phobius"/>
    </source>
</evidence>
<dbReference type="InterPro" id="IPR013783">
    <property type="entry name" value="Ig-like_fold"/>
</dbReference>
<dbReference type="GeneTree" id="ENSGT00940000162509"/>
<evidence type="ECO:0000256" key="2">
    <source>
        <dbReference type="ARBA" id="ARBA00022859"/>
    </source>
</evidence>
<evidence type="ECO:0000313" key="7">
    <source>
        <dbReference type="Ensembl" id="ENSOANP00000034630.1"/>
    </source>
</evidence>
<keyword evidence="4" id="KW-0812">Transmembrane</keyword>
<feature type="chain" id="PRO_5044633699" description="Ig-like domain-containing protein" evidence="5">
    <location>
        <begin position="22"/>
        <end position="397"/>
    </location>
</feature>
<dbReference type="InterPro" id="IPR036179">
    <property type="entry name" value="Ig-like_dom_sf"/>
</dbReference>
<evidence type="ECO:0000256" key="5">
    <source>
        <dbReference type="SAM" id="SignalP"/>
    </source>
</evidence>
<feature type="transmembrane region" description="Helical" evidence="4">
    <location>
        <begin position="347"/>
        <end position="368"/>
    </location>
</feature>